<keyword evidence="3 6" id="KW-0133">Cell shape</keyword>
<dbReference type="InterPro" id="IPR038063">
    <property type="entry name" value="Transpep_catalytic_dom"/>
</dbReference>
<dbReference type="GO" id="GO:0018104">
    <property type="term" value="P:peptidoglycan-protein cross-linking"/>
    <property type="evidence" value="ECO:0007669"/>
    <property type="project" value="TreeGrafter"/>
</dbReference>
<dbReference type="GO" id="GO:0071972">
    <property type="term" value="F:peptidoglycan L,D-transpeptidase activity"/>
    <property type="evidence" value="ECO:0007669"/>
    <property type="project" value="TreeGrafter"/>
</dbReference>
<dbReference type="InterPro" id="IPR050979">
    <property type="entry name" value="LD-transpeptidase"/>
</dbReference>
<dbReference type="PROSITE" id="PS52029">
    <property type="entry name" value="LD_TPASE"/>
    <property type="match status" value="1"/>
</dbReference>
<dbReference type="Pfam" id="PF03734">
    <property type="entry name" value="YkuD"/>
    <property type="match status" value="1"/>
</dbReference>
<evidence type="ECO:0000256" key="1">
    <source>
        <dbReference type="ARBA" id="ARBA00004752"/>
    </source>
</evidence>
<sequence length="279" mass="32198">MLVKFKASVLYVIILMLVLFQDQVVFSNDVYAQENNIKTTDGFNVDLVNINEGKYELVGNVLKFKAVCKGEDIIYKWSIYRDSNEIYTKEYSEENLFEYPTTETGAYKVGLAVKNKYGEILRKESEEIKVVYSKEDIQKENAQAFVNGQNFSSKTDYFIWVDTEKNLVYVFKGKTNNWILEKTMVCTDGKVSTPTVKGSFSINGRAPWLTSYNKKVKAKYKVRFYENYYFHSILYDSKGKNIVDSRLGKSISHGCIRLSVENAKWIYDNISDGTGVYIN</sequence>
<dbReference type="InterPro" id="IPR005490">
    <property type="entry name" value="LD_TPept_cat_dom"/>
</dbReference>
<evidence type="ECO:0000313" key="8">
    <source>
        <dbReference type="EMBL" id="SHK08315.1"/>
    </source>
</evidence>
<evidence type="ECO:0000256" key="5">
    <source>
        <dbReference type="ARBA" id="ARBA00023316"/>
    </source>
</evidence>
<accession>A0A1M6PK73</accession>
<dbReference type="GO" id="GO:0008360">
    <property type="term" value="P:regulation of cell shape"/>
    <property type="evidence" value="ECO:0007669"/>
    <property type="project" value="UniProtKB-UniRule"/>
</dbReference>
<feature type="active site" description="Nucleophile" evidence="6">
    <location>
        <position position="255"/>
    </location>
</feature>
<comment type="pathway">
    <text evidence="1 6">Cell wall biogenesis; peptidoglycan biosynthesis.</text>
</comment>
<evidence type="ECO:0000256" key="2">
    <source>
        <dbReference type="ARBA" id="ARBA00022679"/>
    </source>
</evidence>
<evidence type="ECO:0000256" key="6">
    <source>
        <dbReference type="PROSITE-ProRule" id="PRU01373"/>
    </source>
</evidence>
<dbReference type="GO" id="GO:0071555">
    <property type="term" value="P:cell wall organization"/>
    <property type="evidence" value="ECO:0007669"/>
    <property type="project" value="UniProtKB-UniRule"/>
</dbReference>
<feature type="active site" description="Proton donor/acceptor" evidence="6">
    <location>
        <position position="231"/>
    </location>
</feature>
<evidence type="ECO:0000313" key="9">
    <source>
        <dbReference type="Proteomes" id="UP000242497"/>
    </source>
</evidence>
<feature type="domain" description="L,D-TPase catalytic" evidence="7">
    <location>
        <begin position="157"/>
        <end position="279"/>
    </location>
</feature>
<dbReference type="GO" id="GO:0005576">
    <property type="term" value="C:extracellular region"/>
    <property type="evidence" value="ECO:0007669"/>
    <property type="project" value="TreeGrafter"/>
</dbReference>
<dbReference type="PANTHER" id="PTHR30582:SF2">
    <property type="entry name" value="L,D-TRANSPEPTIDASE YCIB-RELATED"/>
    <property type="match status" value="1"/>
</dbReference>
<dbReference type="Gene3D" id="2.40.440.10">
    <property type="entry name" value="L,D-transpeptidase catalytic domain-like"/>
    <property type="match status" value="1"/>
</dbReference>
<proteinExistence type="predicted"/>
<dbReference type="UniPathway" id="UPA00219"/>
<dbReference type="STRING" id="1123349.SAMN02744037_01582"/>
<reference evidence="9" key="1">
    <citation type="submission" date="2016-11" db="EMBL/GenBank/DDBJ databases">
        <authorList>
            <person name="Varghese N."/>
            <person name="Submissions S."/>
        </authorList>
    </citation>
    <scope>NUCLEOTIDE SEQUENCE [LARGE SCALE GENOMIC DNA]</scope>
    <source>
        <strain evidence="9">DSM 15518</strain>
    </source>
</reference>
<dbReference type="EMBL" id="FRAE01000032">
    <property type="protein sequence ID" value="SHK08315.1"/>
    <property type="molecule type" value="Genomic_DNA"/>
</dbReference>
<dbReference type="RefSeq" id="WP_242939098.1">
    <property type="nucleotide sequence ID" value="NZ_FRAE01000032.1"/>
</dbReference>
<name>A0A1M6PK73_9FIRM</name>
<dbReference type="AlphaFoldDB" id="A0A1M6PK73"/>
<keyword evidence="4 6" id="KW-0573">Peptidoglycan synthesis</keyword>
<dbReference type="SUPFAM" id="SSF141523">
    <property type="entry name" value="L,D-transpeptidase catalytic domain-like"/>
    <property type="match status" value="1"/>
</dbReference>
<keyword evidence="5 6" id="KW-0961">Cell wall biogenesis/degradation</keyword>
<dbReference type="CDD" id="cd16913">
    <property type="entry name" value="YkuD_like"/>
    <property type="match status" value="1"/>
</dbReference>
<evidence type="ECO:0000259" key="7">
    <source>
        <dbReference type="PROSITE" id="PS52029"/>
    </source>
</evidence>
<gene>
    <name evidence="8" type="ORF">SAMN02744037_01582</name>
</gene>
<evidence type="ECO:0000256" key="4">
    <source>
        <dbReference type="ARBA" id="ARBA00022984"/>
    </source>
</evidence>
<keyword evidence="2" id="KW-0808">Transferase</keyword>
<dbReference type="PANTHER" id="PTHR30582">
    <property type="entry name" value="L,D-TRANSPEPTIDASE"/>
    <property type="match status" value="1"/>
</dbReference>
<dbReference type="GO" id="GO:0016740">
    <property type="term" value="F:transferase activity"/>
    <property type="evidence" value="ECO:0007669"/>
    <property type="project" value="UniProtKB-KW"/>
</dbReference>
<organism evidence="8 9">
    <name type="scientific">Tepidibacter formicigenes DSM 15518</name>
    <dbReference type="NCBI Taxonomy" id="1123349"/>
    <lineage>
        <taxon>Bacteria</taxon>
        <taxon>Bacillati</taxon>
        <taxon>Bacillota</taxon>
        <taxon>Clostridia</taxon>
        <taxon>Peptostreptococcales</taxon>
        <taxon>Peptostreptococcaceae</taxon>
        <taxon>Tepidibacter</taxon>
    </lineage>
</organism>
<keyword evidence="9" id="KW-1185">Reference proteome</keyword>
<dbReference type="Proteomes" id="UP000242497">
    <property type="component" value="Unassembled WGS sequence"/>
</dbReference>
<protein>
    <submittedName>
        <fullName evidence="8">L,D-transpeptidase catalytic domain</fullName>
    </submittedName>
</protein>
<evidence type="ECO:0000256" key="3">
    <source>
        <dbReference type="ARBA" id="ARBA00022960"/>
    </source>
</evidence>